<dbReference type="InterPro" id="IPR014031">
    <property type="entry name" value="Ketoacyl_synth_C"/>
</dbReference>
<dbReference type="InterPro" id="IPR013120">
    <property type="entry name" value="FAR_NAD-bd"/>
</dbReference>
<dbReference type="CDD" id="cd05930">
    <property type="entry name" value="A_NRPS"/>
    <property type="match status" value="1"/>
</dbReference>
<dbReference type="Gene3D" id="3.40.50.150">
    <property type="entry name" value="Vaccinia Virus protein VP39"/>
    <property type="match status" value="1"/>
</dbReference>
<dbReference type="PROSITE" id="PS52019">
    <property type="entry name" value="PKS_MFAS_DH"/>
    <property type="match status" value="1"/>
</dbReference>
<dbReference type="SMART" id="SM00826">
    <property type="entry name" value="PKS_DH"/>
    <property type="match status" value="1"/>
</dbReference>
<evidence type="ECO:0000259" key="14">
    <source>
        <dbReference type="PROSITE" id="PS52019"/>
    </source>
</evidence>
<dbReference type="Proteomes" id="UP000054481">
    <property type="component" value="Unassembled WGS sequence"/>
</dbReference>
<dbReference type="PROSITE" id="PS00012">
    <property type="entry name" value="PHOSPHOPANTETHEINE"/>
    <property type="match status" value="1"/>
</dbReference>
<dbReference type="InterPro" id="IPR036736">
    <property type="entry name" value="ACP-like_sf"/>
</dbReference>
<evidence type="ECO:0000256" key="6">
    <source>
        <dbReference type="ARBA" id="ARBA00022737"/>
    </source>
</evidence>
<dbReference type="InterPro" id="IPR049900">
    <property type="entry name" value="PKS_mFAS_DH"/>
</dbReference>
<dbReference type="Pfam" id="PF00501">
    <property type="entry name" value="AMP-binding"/>
    <property type="match status" value="1"/>
</dbReference>
<dbReference type="SMART" id="SM00822">
    <property type="entry name" value="PKS_KR"/>
    <property type="match status" value="1"/>
</dbReference>
<dbReference type="Pfam" id="PF00550">
    <property type="entry name" value="PP-binding"/>
    <property type="match status" value="1"/>
</dbReference>
<dbReference type="CDD" id="cd19532">
    <property type="entry name" value="C_PKS-NRPS"/>
    <property type="match status" value="1"/>
</dbReference>
<dbReference type="Gene3D" id="3.40.366.10">
    <property type="entry name" value="Malonyl-Coenzyme A Acyl Carrier Protein, domain 2"/>
    <property type="match status" value="1"/>
</dbReference>
<keyword evidence="3" id="KW-0436">Ligase</keyword>
<dbReference type="Pfam" id="PF00698">
    <property type="entry name" value="Acyl_transf_1"/>
    <property type="match status" value="1"/>
</dbReference>
<dbReference type="PROSITE" id="PS52004">
    <property type="entry name" value="KS3_2"/>
    <property type="match status" value="1"/>
</dbReference>
<feature type="active site" description="Proton acceptor; for dehydratase activity" evidence="10">
    <location>
        <position position="989"/>
    </location>
</feature>
<feature type="domain" description="Carrier" evidence="12">
    <location>
        <begin position="3610"/>
        <end position="3689"/>
    </location>
</feature>
<dbReference type="Gene3D" id="3.40.50.720">
    <property type="entry name" value="NAD(P)-binding Rossmann-like Domain"/>
    <property type="match status" value="2"/>
</dbReference>
<name>A0A0F7ZIL4_9HYPO</name>
<evidence type="ECO:0000256" key="9">
    <source>
        <dbReference type="ARBA" id="ARBA00029443"/>
    </source>
</evidence>
<dbReference type="PANTHER" id="PTHR43775">
    <property type="entry name" value="FATTY ACID SYNTHASE"/>
    <property type="match status" value="1"/>
</dbReference>
<feature type="region of interest" description="Disordered" evidence="11">
    <location>
        <begin position="2502"/>
        <end position="2590"/>
    </location>
</feature>
<feature type="domain" description="Ketosynthase family 3 (KS3)" evidence="13">
    <location>
        <begin position="2"/>
        <end position="436"/>
    </location>
</feature>
<feature type="domain" description="Carrier" evidence="12">
    <location>
        <begin position="2414"/>
        <end position="2495"/>
    </location>
</feature>
<dbReference type="Gene3D" id="3.40.50.12780">
    <property type="entry name" value="N-terminal domain of ligase-like"/>
    <property type="match status" value="1"/>
</dbReference>
<dbReference type="InterPro" id="IPR001242">
    <property type="entry name" value="Condensation_dom"/>
</dbReference>
<dbReference type="SUPFAM" id="SSF52151">
    <property type="entry name" value="FabD/lysophospholipase-like"/>
    <property type="match status" value="1"/>
</dbReference>
<dbReference type="Gene3D" id="3.30.559.30">
    <property type="entry name" value="Nonribosomal peptide synthetase, condensation domain"/>
    <property type="match status" value="1"/>
</dbReference>
<dbReference type="InterPro" id="IPR045851">
    <property type="entry name" value="AMP-bd_C_sf"/>
</dbReference>
<dbReference type="CDD" id="cd02440">
    <property type="entry name" value="AdoMet_MTases"/>
    <property type="match status" value="1"/>
</dbReference>
<dbReference type="Pfam" id="PF14765">
    <property type="entry name" value="PS-DH"/>
    <property type="match status" value="1"/>
</dbReference>
<keyword evidence="6" id="KW-0677">Repeat</keyword>
<dbReference type="PROSITE" id="PS00606">
    <property type="entry name" value="KS3_1"/>
    <property type="match status" value="1"/>
</dbReference>
<feature type="domain" description="PKS/mFAS DH" evidence="14">
    <location>
        <begin position="958"/>
        <end position="1260"/>
    </location>
</feature>
<reference evidence="15 16" key="1">
    <citation type="journal article" date="2014" name="Genome Biol. Evol.">
        <title>Comparative genomics and transcriptomics analyses reveal divergent lifestyle features of nematode endoparasitic fungus Hirsutella minnesotensis.</title>
        <authorList>
            <person name="Lai Y."/>
            <person name="Liu K."/>
            <person name="Zhang X."/>
            <person name="Zhang X."/>
            <person name="Li K."/>
            <person name="Wang N."/>
            <person name="Shu C."/>
            <person name="Wu Y."/>
            <person name="Wang C."/>
            <person name="Bushley K.E."/>
            <person name="Xiang M."/>
            <person name="Liu X."/>
        </authorList>
    </citation>
    <scope>NUCLEOTIDE SEQUENCE [LARGE SCALE GENOMIC DNA]</scope>
    <source>
        <strain evidence="15 16">3608</strain>
    </source>
</reference>
<dbReference type="GO" id="GO:0016491">
    <property type="term" value="F:oxidoreductase activity"/>
    <property type="evidence" value="ECO:0007669"/>
    <property type="project" value="UniProtKB-KW"/>
</dbReference>
<dbReference type="SMART" id="SM00823">
    <property type="entry name" value="PKS_PP"/>
    <property type="match status" value="2"/>
</dbReference>
<gene>
    <name evidence="15" type="ORF">HIM_06709</name>
</gene>
<dbReference type="InterPro" id="IPR057326">
    <property type="entry name" value="KR_dom"/>
</dbReference>
<dbReference type="GO" id="GO:0004315">
    <property type="term" value="F:3-oxoacyl-[acyl-carrier-protein] synthase activity"/>
    <property type="evidence" value="ECO:0007669"/>
    <property type="project" value="InterPro"/>
</dbReference>
<dbReference type="InterPro" id="IPR036291">
    <property type="entry name" value="NAD(P)-bd_dom_sf"/>
</dbReference>
<evidence type="ECO:0000256" key="5">
    <source>
        <dbReference type="ARBA" id="ARBA00022679"/>
    </source>
</evidence>
<keyword evidence="7" id="KW-0560">Oxidoreductase</keyword>
<evidence type="ECO:0000313" key="15">
    <source>
        <dbReference type="EMBL" id="KJZ73816.1"/>
    </source>
</evidence>
<dbReference type="Pfam" id="PF08659">
    <property type="entry name" value="KR"/>
    <property type="match status" value="1"/>
</dbReference>
<dbReference type="EMBL" id="KQ030531">
    <property type="protein sequence ID" value="KJZ73816.1"/>
    <property type="molecule type" value="Genomic_DNA"/>
</dbReference>
<dbReference type="InterPro" id="IPR042099">
    <property type="entry name" value="ANL_N_sf"/>
</dbReference>
<evidence type="ECO:0000256" key="8">
    <source>
        <dbReference type="ARBA" id="ARBA00023268"/>
    </source>
</evidence>
<evidence type="ECO:0000256" key="3">
    <source>
        <dbReference type="ARBA" id="ARBA00022598"/>
    </source>
</evidence>
<dbReference type="InterPro" id="IPR009081">
    <property type="entry name" value="PP-bd_ACP"/>
</dbReference>
<dbReference type="InterPro" id="IPR000873">
    <property type="entry name" value="AMP-dep_synth/lig_dom"/>
</dbReference>
<dbReference type="GO" id="GO:0016874">
    <property type="term" value="F:ligase activity"/>
    <property type="evidence" value="ECO:0007669"/>
    <property type="project" value="UniProtKB-KW"/>
</dbReference>
<dbReference type="InterPro" id="IPR049552">
    <property type="entry name" value="PKS_DH_N"/>
</dbReference>
<dbReference type="SUPFAM" id="SSF53901">
    <property type="entry name" value="Thiolase-like"/>
    <property type="match status" value="1"/>
</dbReference>
<dbReference type="CDD" id="cd05274">
    <property type="entry name" value="KR_FAS_SDR_x"/>
    <property type="match status" value="1"/>
</dbReference>
<dbReference type="InterPro" id="IPR042104">
    <property type="entry name" value="PKS_dehydratase_sf"/>
</dbReference>
<dbReference type="SUPFAM" id="SSF55048">
    <property type="entry name" value="Probable ACP-binding domain of malonyl-CoA ACP transacylase"/>
    <property type="match status" value="1"/>
</dbReference>
<dbReference type="GO" id="GO:0004312">
    <property type="term" value="F:fatty acid synthase activity"/>
    <property type="evidence" value="ECO:0007669"/>
    <property type="project" value="TreeGrafter"/>
</dbReference>
<dbReference type="Gene3D" id="3.10.129.110">
    <property type="entry name" value="Polyketide synthase dehydratase"/>
    <property type="match status" value="1"/>
</dbReference>
<dbReference type="Pfam" id="PF08242">
    <property type="entry name" value="Methyltransf_12"/>
    <property type="match status" value="1"/>
</dbReference>
<dbReference type="GO" id="GO:0009403">
    <property type="term" value="P:toxin biosynthetic process"/>
    <property type="evidence" value="ECO:0007669"/>
    <property type="project" value="UniProtKB-ARBA"/>
</dbReference>
<dbReference type="Gene3D" id="3.40.47.10">
    <property type="match status" value="1"/>
</dbReference>
<dbReference type="GO" id="GO:0008168">
    <property type="term" value="F:methyltransferase activity"/>
    <property type="evidence" value="ECO:0007669"/>
    <property type="project" value="UniProtKB-KW"/>
</dbReference>
<evidence type="ECO:0000259" key="12">
    <source>
        <dbReference type="PROSITE" id="PS50075"/>
    </source>
</evidence>
<dbReference type="Pfam" id="PF00109">
    <property type="entry name" value="ketoacyl-synt"/>
    <property type="match status" value="1"/>
</dbReference>
<dbReference type="InterPro" id="IPR013217">
    <property type="entry name" value="Methyltransf_12"/>
</dbReference>
<dbReference type="GO" id="GO:0032259">
    <property type="term" value="P:methylation"/>
    <property type="evidence" value="ECO:0007669"/>
    <property type="project" value="UniProtKB-KW"/>
</dbReference>
<dbReference type="SUPFAM" id="SSF47336">
    <property type="entry name" value="ACP-like"/>
    <property type="match status" value="2"/>
</dbReference>
<dbReference type="SMART" id="SM00825">
    <property type="entry name" value="PKS_KS"/>
    <property type="match status" value="1"/>
</dbReference>
<feature type="active site" description="Proton donor; for dehydratase activity" evidence="10">
    <location>
        <position position="1166"/>
    </location>
</feature>
<keyword evidence="16" id="KW-1185">Reference proteome</keyword>
<dbReference type="SUPFAM" id="SSF51735">
    <property type="entry name" value="NAD(P)-binding Rossmann-fold domains"/>
    <property type="match status" value="2"/>
</dbReference>
<dbReference type="CDD" id="cd00833">
    <property type="entry name" value="PKS"/>
    <property type="match status" value="1"/>
</dbReference>
<dbReference type="Pfam" id="PF02801">
    <property type="entry name" value="Ketoacyl-synt_C"/>
    <property type="match status" value="1"/>
</dbReference>
<dbReference type="SUPFAM" id="SSF56801">
    <property type="entry name" value="Acetyl-CoA synthetase-like"/>
    <property type="match status" value="1"/>
</dbReference>
<dbReference type="SUPFAM" id="SSF53335">
    <property type="entry name" value="S-adenosyl-L-methionine-dependent methyltransferases"/>
    <property type="match status" value="1"/>
</dbReference>
<evidence type="ECO:0000256" key="2">
    <source>
        <dbReference type="ARBA" id="ARBA00022553"/>
    </source>
</evidence>
<dbReference type="GO" id="GO:0031177">
    <property type="term" value="F:phosphopantetheine binding"/>
    <property type="evidence" value="ECO:0007669"/>
    <property type="project" value="InterPro"/>
</dbReference>
<dbReference type="Gene3D" id="1.10.1200.10">
    <property type="entry name" value="ACP-like"/>
    <property type="match status" value="2"/>
</dbReference>
<dbReference type="GO" id="GO:0006633">
    <property type="term" value="P:fatty acid biosynthetic process"/>
    <property type="evidence" value="ECO:0007669"/>
    <property type="project" value="InterPro"/>
</dbReference>
<dbReference type="Pfam" id="PF07993">
    <property type="entry name" value="NAD_binding_4"/>
    <property type="match status" value="1"/>
</dbReference>
<proteinExistence type="inferred from homology"/>
<keyword evidence="8" id="KW-0511">Multifunctional enzyme</keyword>
<dbReference type="OrthoDB" id="329835at2759"/>
<feature type="compositionally biased region" description="Low complexity" evidence="11">
    <location>
        <begin position="2541"/>
        <end position="2563"/>
    </location>
</feature>
<organism evidence="15 16">
    <name type="scientific">Hirsutella minnesotensis 3608</name>
    <dbReference type="NCBI Taxonomy" id="1043627"/>
    <lineage>
        <taxon>Eukaryota</taxon>
        <taxon>Fungi</taxon>
        <taxon>Dikarya</taxon>
        <taxon>Ascomycota</taxon>
        <taxon>Pezizomycotina</taxon>
        <taxon>Sordariomycetes</taxon>
        <taxon>Hypocreomycetidae</taxon>
        <taxon>Hypocreales</taxon>
        <taxon>Ophiocordycipitaceae</taxon>
        <taxon>Hirsutella</taxon>
    </lineage>
</organism>
<dbReference type="InterPro" id="IPR014043">
    <property type="entry name" value="Acyl_transferase_dom"/>
</dbReference>
<evidence type="ECO:0000256" key="7">
    <source>
        <dbReference type="ARBA" id="ARBA00023002"/>
    </source>
</evidence>
<dbReference type="Pfam" id="PF21089">
    <property type="entry name" value="PKS_DH_N"/>
    <property type="match status" value="1"/>
</dbReference>
<dbReference type="Gene3D" id="3.30.559.10">
    <property type="entry name" value="Chloramphenicol acetyltransferase-like domain"/>
    <property type="match status" value="1"/>
</dbReference>
<dbReference type="Pfam" id="PF16197">
    <property type="entry name" value="KAsynt_C_assoc"/>
    <property type="match status" value="1"/>
</dbReference>
<dbReference type="PANTHER" id="PTHR43775:SF20">
    <property type="entry name" value="HYBRID PKS-NRPS SYNTHETASE APDA"/>
    <property type="match status" value="1"/>
</dbReference>
<dbReference type="Pfam" id="PF00668">
    <property type="entry name" value="Condensation"/>
    <property type="match status" value="1"/>
</dbReference>
<dbReference type="InterPro" id="IPR020845">
    <property type="entry name" value="AMP-binding_CS"/>
</dbReference>
<dbReference type="InterPro" id="IPR020841">
    <property type="entry name" value="PKS_Beta-ketoAc_synthase_dom"/>
</dbReference>
<dbReference type="InterPro" id="IPR029063">
    <property type="entry name" value="SAM-dependent_MTases_sf"/>
</dbReference>
<evidence type="ECO:0008006" key="17">
    <source>
        <dbReference type="Google" id="ProtNLM"/>
    </source>
</evidence>
<dbReference type="SMART" id="SM00827">
    <property type="entry name" value="PKS_AT"/>
    <property type="match status" value="1"/>
</dbReference>
<dbReference type="PROSITE" id="PS00455">
    <property type="entry name" value="AMP_BINDING"/>
    <property type="match status" value="1"/>
</dbReference>
<keyword evidence="4" id="KW-0489">Methyltransferase</keyword>
<evidence type="ECO:0000256" key="10">
    <source>
        <dbReference type="PROSITE-ProRule" id="PRU01363"/>
    </source>
</evidence>
<evidence type="ECO:0000313" key="16">
    <source>
        <dbReference type="Proteomes" id="UP000054481"/>
    </source>
</evidence>
<keyword evidence="1" id="KW-0596">Phosphopantetheine</keyword>
<dbReference type="InterPro" id="IPR014030">
    <property type="entry name" value="Ketoacyl_synth_N"/>
</dbReference>
<keyword evidence="5" id="KW-0808">Transferase</keyword>
<accession>A0A0F7ZIL4</accession>
<keyword evidence="2" id="KW-0597">Phosphoprotein</keyword>
<comment type="similarity">
    <text evidence="9">In the C-terminal section; belongs to the NRP synthetase family.</text>
</comment>
<feature type="region of interest" description="N-terminal hotdog fold" evidence="10">
    <location>
        <begin position="958"/>
        <end position="1092"/>
    </location>
</feature>
<dbReference type="InterPro" id="IPR001227">
    <property type="entry name" value="Ac_transferase_dom_sf"/>
</dbReference>
<dbReference type="InterPro" id="IPR018201">
    <property type="entry name" value="Ketoacyl_synth_AS"/>
</dbReference>
<dbReference type="InterPro" id="IPR020807">
    <property type="entry name" value="PKS_DH"/>
</dbReference>
<feature type="compositionally biased region" description="Low complexity" evidence="11">
    <location>
        <begin position="2502"/>
        <end position="2512"/>
    </location>
</feature>
<dbReference type="InterPro" id="IPR050091">
    <property type="entry name" value="PKS_NRPS_Biosynth_Enz"/>
</dbReference>
<dbReference type="FunFam" id="3.40.47.10:FF:000019">
    <property type="entry name" value="Polyketide synthase type I"/>
    <property type="match status" value="1"/>
</dbReference>
<dbReference type="InterPro" id="IPR016036">
    <property type="entry name" value="Malonyl_transacylase_ACP-bd"/>
</dbReference>
<dbReference type="InterPro" id="IPR006162">
    <property type="entry name" value="Ppantetheine_attach_site"/>
</dbReference>
<dbReference type="InterPro" id="IPR032821">
    <property type="entry name" value="PKS_assoc"/>
</dbReference>
<sequence length="4035" mass="439641">MTEPIAVVGTACRFPGSATSPSKLWELLKSPRDVVRKFPEGRLNLSNFYSDNGELHGRTDVQNQAYLLDEDVRLFDAAFFRINPQEAAGLDPQHRILLETVYEAFEAAGWPLEALEGSPTSVHVGVMTDDYYTIQARDPDTMGSHAATGLSRCVLSNRVSYAFDLKGPSMTVDTACSSSLVALHLAVQGLRKGEASQAVVAGSNLLLDPHWFITESSLHMLSPDSHSRMWDKSANGYARGEGCAAVVLKPLSLAMKQGDHIQCIIRETGVNSDGRTNGLTMPSPTAQAALIRQTYLDAGLDPVADRCQYFECHGTGTQAGDPVEARAIRDAFFPPGSSIDDTSRPLHCGSIKTVIGHLEGCAGLAGLLKASLAVQHGQIPPNMHFNELNPSVEPFYGSLQIPKSLLPWPETHGKPRRASINSFGFGGTNAHVIIESYDSCIPEHRADAAGAVAIKGVRNKPHVVGPFVFSARSRTALSRSLTRTLEYLELNSSLDLDALSYFLQSRRSCLSYRTSISAVENPQQLAAKLEEQIQLATDKSTSDSFGIRALTETKPDTQPGILGIFTGQGAQAAQMGQQLLKSCKLFRESIDQCENALSSLPEAPSWSLRQELAADDSTSRVSEAQISQPLCTAVQIALVDVLKASGVYFSAVVGHSSGEIGAAYAAGLLNRRDAMGIAYYRGHVAHLARGPGGKRGSMMAAAMTTRDAIALCAEPRFSGRVGIAASNAPSSVTLSGDADAIKEVKAHLDERKIQARELRVDTAYHSHHMLGCASAYLGHLQRLNVQVQAPPDNRTCAWLSSVRNDTDMTKGSISQKGLDGQYWVDNMVQPVLFSEAVQFAAKNSKTSFAIGVEVGPHPALKGPVGQSLKPLTPTALPYIGCLDRSKDGMETFSVALGTIWGYLGPSAVDFSGWREACGLSRKSQMLQDFPSYAWDHDQVYWRESRVSHNFRVAGPAPHDLLGRQREDTQYEKTWRNIFHLHEMPWVRGHMFQGQVLFPGAGYVSLAIEAAKAFVQNRPIKMLELQDMSIPKGLVMDENDGVEIIFSMRSQVLASSVKYGSVLETEFVSYSSSDARVLDKNCQGRLFIHLGKAEAGDLPPSSWSQSELTPLSEDRFYRAVSEIDLNYDGVFRTLHSISRSWGRSRASASWAKGSLEIGCALHPALLDVAFQAGLATFVSTAEKSMGTPYLPIGIKRAIIDPNQTYQGPSGLTNIDIEAIMATAKNGAVEVDISVCPASDYGNCGIQIDGLVLKAIAEPQPSEDRNLFVNTVWAVDGAYGLTPPPPVKIDKEESSRMIDDYERITLFFMRNLIQELRQDEVKSAQWYHQELCRFINATVALVDQGNHAVLQKEWLFDDRQTIDKIVNHYPDNVDVQMLTTVGENLPAVVRGQSGMMEHMLQDDLLSRLYKESAGLAACNQYVAGLMRQITHKHPRTKILEIGAGTGGTTVGILEAIGDAYASYTCTDISASFFGGLADKIPEKHSTKFDFKVFNVEQAPALQDFTEGSYDVVVAANVLHATRHLSETIRNARSLLRPGGYLIAIEVTGNMLRETGLMGGLEGWWLGVDEGRRMGPGVDPKQWDAILEQNGFSGIDCIIHDHPDISRHSCSVFVTQAMDDRLSVLRDPLFSMDLVPGSPLLIIGGKALAVSKLARRVQRMLRQWSPQVKTCDSIDNLDAGQIAPGTFILCLSDLDKPFFAEPPNPSKLNKLQEMLGAAHTILWVTCGRLLEDPYANMMVGIGRALAVELPHVTMHYLDFGCARSWSAEVLACHVLRMAMTLGSAGMKDMLWIQEPEVVVQNGEMLIPRIVPDNEANEILNARRRRVSKLVDSSSRIELRMDSVSAQPVLSTGLALDVPEQHVSVNVKFSLALHTAEEKPCFLCCGRIRDRGMSTTEETIMTLSEVDSSTLVAPVDGFFGCSDAAMQNADVLVGTATALIAAHVVSSFPSRGTTLVYGVGVDLAKAISAAAEKTSRKVSFVVVSSSLEKTSPGWIVVHPRAAKRTIRHLLPLDTFLLLNFSSTSVDGISDCLPQNCIVQSFEPASLFRQTPAENTAAIAKAYQEYTAADHGNMATEHRNTIVGIADVPRLLNVHRERLSVVLDWERQGPVNAVVQSLESQRIFSTQKTYFLVGMAGELGQSLCRFMVRAGARHIVLASRNPSEDPHWIKELRSTGADIRVVKMDVTKAEQVRETVAMLRKTMPELGGVANAALVFEAGIFVNFSADDVARQLKPKVDGTVHLDREFSQDKLEFFLTFGSLATVCGNPGQAMYHAGNMFMSSMVERRRRRGQAASILNFGLLVDVGYVARMDRADGSNIEGTLRSLLLTPLSEAEFHHLVLQGIISGRPGSATGEVIMGMAPYVDDGKAASRPPWVDKSFFSHMIHAPEAAKGPVTSQASTTVTMQHLRENLERASDAQQVTEAVQELFYKKIELMVKIPKASIDPNSPLADLGLDSLHGIDIRKWLLEDMQINIPLLRILGREPLKTLYSSVAQMIMNTRGLQNTTNSTEAAAAEPETTKGSVNIEPGTADVLKSTVPSTQPLKSPESAAPSRPQSPPSSLATTSSSIDDAGWTDSSSAAERQEADALAGISSSPSPAFEGPLMLSVQDSPIPLEFQRSERLSFAQSGIHFLHTFLDDPTAFNVTTRYAIKGRLNIDRLSRAVEKTLLHHEAFRTCFVADSGSSQVRQHVASNLNLRRLTQIASTKDQADGQARLAFDSIANTEYQLAAGEAFRAVLITHAPERHTLVIGFHLIASDALSFSILLRDLDRAYQMLPLPSNTSTYIDHTREQYEDLAAHRYEGAIAYWRRELEPQPTPLPLLPVAKTRTRRARRTYENNIVERELDVDMARRIRHASKTSGATQMQFYMAAMQVLLARLADVDDVCIGVTDSGRSRTGNYADAVGHFANILPIRFRINPKQTFENLLSRTSHTVLNAFDNSKVPFDVLLERMGIERSPVYTPLFQVAFNYRVGDILQRPLGDCIMSMEKYVDVKTPYDFVINVTQTGLQGHLIECITNASLYSTTATEFITDTFIGLVESLTIDKSVRVCDAKLFTTDQVERAITLGRGPSVKYEWPETLTERFHQVVSMFPDSVAIKDAGASLTYTQLSRRIASIFAALSAAGSAPGSRIAVLCEPSIDLYATMLAILHIGAVYVPLDVSLPNTRRRNMINACEPDMLVFHSTTFQAAAECSGNGGIRMLNLSNLKDPWTQDLPKPRALSATADAFILFTSGSTGTPKGIRLGQRGIMNYAASKSSMLGFGQVKVLQQTSSGFDMSIAQVFNALANGGTLVIAPSKARGDPSMISQIMLQEAINFTLCTPSEYMMLAAHAADTLRQCTSWRYACSGGEVVTQRLLQALRRLDLPRLTFTDCYGPTEVSCATTFRVVPLRPEVADGTNGQRVDDETSSVVGRAIPNTSVYIIGEDGKSALPPGMPGEICVGGSGVSAGYLDASLNRNKFVPNPFATPEELNEGRGVMYKTGDKGFLGPDGSLAFLGRTDGGETVVKLRGLRIDLTEVSNAILEAATEVSLADAVVVSRGEPQFLVAYVVYSHGQILDQARLDMLLQDLALPRYMIPSAIVPLDRLPTTANGKVDIATLKTLPLRAKPGQEDKASSTLTVPEGELRVIWQDILGEAAGSTIIGPDSDFFTVGGSSLLLVRLQSALRERTGVALSLQELYQATTLRRMAAAMHSERGQLTDETIDWNTETAIPNNTFEAARAGPSHPRPQARNRQVLLTGANSFLGGEILRRLVADSDVAKIHCVAVSDDERQKLATENSDKVLVYAGSLTSPTLGLSATEMDSLKLTVDQIIHAAVQGHCMNNYSSVKHALYSSTQFLVSLALPRRIPFHLISAPRVVLLSGQHEGGPVSMDAHYPPTDGSQGVTAAKWASESFLEKVARETALPVTIHRHCALIGERAPADDVMNSVVRYSLLTRKVPNVAGAEGFFDFKDVVAVASEIESQRLAVPGSVTFCHHSSDVRVPFDQLAQRLGALYGGEFDVVDPSVWLKAASEFGMGELLVIHLKANMESGKPMVFPYLGK</sequence>
<dbReference type="PROSITE" id="PS50075">
    <property type="entry name" value="CARRIER"/>
    <property type="match status" value="2"/>
</dbReference>
<dbReference type="InterPro" id="IPR016035">
    <property type="entry name" value="Acyl_Trfase/lysoPLipase"/>
</dbReference>
<evidence type="ECO:0000256" key="11">
    <source>
        <dbReference type="SAM" id="MobiDB-lite"/>
    </source>
</evidence>
<evidence type="ECO:0000256" key="1">
    <source>
        <dbReference type="ARBA" id="ARBA00022450"/>
    </source>
</evidence>
<dbReference type="InterPro" id="IPR049551">
    <property type="entry name" value="PKS_DH_C"/>
</dbReference>
<dbReference type="Gene3D" id="3.30.300.30">
    <property type="match status" value="1"/>
</dbReference>
<protein>
    <recommendedName>
        <fullName evidence="17">Carrier domain-containing protein</fullName>
    </recommendedName>
</protein>
<dbReference type="InterPro" id="IPR013968">
    <property type="entry name" value="PKS_KR"/>
</dbReference>
<evidence type="ECO:0000256" key="4">
    <source>
        <dbReference type="ARBA" id="ARBA00022603"/>
    </source>
</evidence>
<dbReference type="InterPro" id="IPR020806">
    <property type="entry name" value="PKS_PP-bd"/>
</dbReference>
<dbReference type="SUPFAM" id="SSF52777">
    <property type="entry name" value="CoA-dependent acyltransferases"/>
    <property type="match status" value="2"/>
</dbReference>
<feature type="region of interest" description="C-terminal hotdog fold" evidence="10">
    <location>
        <begin position="1107"/>
        <end position="1260"/>
    </location>
</feature>
<dbReference type="InterPro" id="IPR016039">
    <property type="entry name" value="Thiolase-like"/>
</dbReference>
<evidence type="ECO:0000259" key="13">
    <source>
        <dbReference type="PROSITE" id="PS52004"/>
    </source>
</evidence>
<dbReference type="InterPro" id="IPR023213">
    <property type="entry name" value="CAT-like_dom_sf"/>
</dbReference>